<dbReference type="InterPro" id="IPR011528">
    <property type="entry name" value="NERD"/>
</dbReference>
<dbReference type="InterPro" id="IPR027417">
    <property type="entry name" value="P-loop_NTPase"/>
</dbReference>
<comment type="caution">
    <text evidence="2">The sequence shown here is derived from an EMBL/GenBank/DDBJ whole genome shotgun (WGS) entry which is preliminary data.</text>
</comment>
<accession>A0A327L269</accession>
<feature type="domain" description="NERD" evidence="1">
    <location>
        <begin position="22"/>
        <end position="108"/>
    </location>
</feature>
<proteinExistence type="predicted"/>
<sequence length="1115" mass="121471">MASVEIFIGAPIEHASERATLKHAYEFLSAHGIPAIIFANVNLGDRQVDLVIAIDRAALVTESKGFTSAVRGGQNGDWEAQLASGAWKKFANPYLQAIGEKLALRDAMRSFAGADVPYPNAALVFAPAVPPGSAIPQGDFKVSIGGLAELSAFITSMKRDGWSLDQWRAFAAHHRLLAAPSIEAALSPQLLDAEQLLDAYGEAFIRTYGASASEMVPMSCVCESEELSSEVVLEHSMQDDNVLLMGPSGCGKSLLSYSIGLAGLARGNVPIVVPAKDFEGNLRDVVNREAALLEARSAAAVISAARRLNRRLMLVVDGYNECTPGERQRLTRSIAAAVRRYDARAVISSRMSLERGDLLPARSYAVRIPNIKTKLAIAQRAAGGVSAEPFAELLGTVGSGLEAKMIGQLGQQLPSDTSKYGLFDAYVRERLGSAASDGIRALSRIAGMMTERISFGLSVRELDRLSDREGVSGALLQTLADANILGRRGDRVSFSHEMFLNVFAAEAIIRRAGDDPEAVVAALRLPQHLEMRPFVLGAIDDDSFRRQVLPHLTDARVMQACLAGQCGPDAQRWANERCDEILARVGQEIETVRFDVSGEFMWHVQAKPETVQPWVAQDRAILAAVPHELVANRRLDQLLGLIGKMDDRLAEEHRRLLDQAREKKLGLRTGLYAVCYAGVGMREIGLSCICGPISSGHLYNGPKVVANANLRGRLQSETLSPGQIGLLIELDRYSDRNAPSIGTILPGILVRIWPRAAHHLRLGLMHAAMMSAHALDDDERRALIAAIEATCMTNGGFDAWGMIDALKSLGALDDDQEDHVAIVRAEMNEVLADRDNPDSWRRAAGLWNAQFDHPYDGAYWEGWNGLSGDDRKALQVMAAKSVDRDSMFTPSLIAEVASHSDPAVGAIIERWTGLPPKKDAFFQDSIRTFEMAHAALARLRCPLLDRSAEAVSAADHALLACGRILYWLNRDDLPFSERKSNCAAPLAILSRHETGVAAAVVGEFFRSDHMFAESARRLQGSEPVVTSFGQFFPDEVAAIYRAALEKPTLQSGYFEFFRIEDVIEKALVNVGRFGSASDISLLRAWSIHPDLGRFAIQAIREIEEAPGRMKLRAKG</sequence>
<dbReference type="SUPFAM" id="SSF52540">
    <property type="entry name" value="P-loop containing nucleoside triphosphate hydrolases"/>
    <property type="match status" value="1"/>
</dbReference>
<dbReference type="Gene3D" id="3.40.50.300">
    <property type="entry name" value="P-loop containing nucleotide triphosphate hydrolases"/>
    <property type="match status" value="1"/>
</dbReference>
<dbReference type="RefSeq" id="WP_111355349.1">
    <property type="nucleotide sequence ID" value="NZ_NHSK01000116.1"/>
</dbReference>
<evidence type="ECO:0000313" key="2">
    <source>
        <dbReference type="EMBL" id="RAI41798.1"/>
    </source>
</evidence>
<dbReference type="Pfam" id="PF08378">
    <property type="entry name" value="NERD"/>
    <property type="match status" value="1"/>
</dbReference>
<protein>
    <recommendedName>
        <fullName evidence="1">NERD domain-containing protein</fullName>
    </recommendedName>
</protein>
<dbReference type="Proteomes" id="UP000248863">
    <property type="component" value="Unassembled WGS sequence"/>
</dbReference>
<dbReference type="OrthoDB" id="1373492at2"/>
<evidence type="ECO:0000259" key="1">
    <source>
        <dbReference type="Pfam" id="PF08378"/>
    </source>
</evidence>
<name>A0A327L269_9BRAD</name>
<organism evidence="2 3">
    <name type="scientific">Rhodoplanes elegans</name>
    <dbReference type="NCBI Taxonomy" id="29408"/>
    <lineage>
        <taxon>Bacteria</taxon>
        <taxon>Pseudomonadati</taxon>
        <taxon>Pseudomonadota</taxon>
        <taxon>Alphaproteobacteria</taxon>
        <taxon>Hyphomicrobiales</taxon>
        <taxon>Nitrobacteraceae</taxon>
        <taxon>Rhodoplanes</taxon>
    </lineage>
</organism>
<dbReference type="AlphaFoldDB" id="A0A327L269"/>
<gene>
    <name evidence="2" type="ORF">CH338_01915</name>
</gene>
<keyword evidence="3" id="KW-1185">Reference proteome</keyword>
<evidence type="ECO:0000313" key="3">
    <source>
        <dbReference type="Proteomes" id="UP000248863"/>
    </source>
</evidence>
<reference evidence="2 3" key="1">
    <citation type="submission" date="2017-07" db="EMBL/GenBank/DDBJ databases">
        <title>Draft Genome Sequences of Select Purple Nonsulfur Bacteria.</title>
        <authorList>
            <person name="Lasarre B."/>
            <person name="Mckinlay J.B."/>
        </authorList>
    </citation>
    <scope>NUCLEOTIDE SEQUENCE [LARGE SCALE GENOMIC DNA]</scope>
    <source>
        <strain evidence="2 3">DSM 11907</strain>
    </source>
</reference>
<dbReference type="EMBL" id="NPEU01000009">
    <property type="protein sequence ID" value="RAI41798.1"/>
    <property type="molecule type" value="Genomic_DNA"/>
</dbReference>